<organism evidence="2 3">
    <name type="scientific">Papaver somniferum</name>
    <name type="common">Opium poppy</name>
    <dbReference type="NCBI Taxonomy" id="3469"/>
    <lineage>
        <taxon>Eukaryota</taxon>
        <taxon>Viridiplantae</taxon>
        <taxon>Streptophyta</taxon>
        <taxon>Embryophyta</taxon>
        <taxon>Tracheophyta</taxon>
        <taxon>Spermatophyta</taxon>
        <taxon>Magnoliopsida</taxon>
        <taxon>Ranunculales</taxon>
        <taxon>Papaveraceae</taxon>
        <taxon>Papaveroideae</taxon>
        <taxon>Papaver</taxon>
    </lineage>
</organism>
<keyword evidence="1" id="KW-0472">Membrane</keyword>
<dbReference type="AlphaFoldDB" id="A0A4Y7KFJ0"/>
<feature type="transmembrane region" description="Helical" evidence="1">
    <location>
        <begin position="36"/>
        <end position="64"/>
    </location>
</feature>
<gene>
    <name evidence="2" type="ORF">C5167_035314</name>
</gene>
<feature type="transmembrane region" description="Helical" evidence="1">
    <location>
        <begin position="109"/>
        <end position="130"/>
    </location>
</feature>
<feature type="transmembrane region" description="Helical" evidence="1">
    <location>
        <begin position="136"/>
        <end position="160"/>
    </location>
</feature>
<dbReference type="Gramene" id="RZC72143">
    <property type="protein sequence ID" value="RZC72143"/>
    <property type="gene ID" value="C5167_035314"/>
</dbReference>
<evidence type="ECO:0000256" key="1">
    <source>
        <dbReference type="SAM" id="Phobius"/>
    </source>
</evidence>
<feature type="transmembrane region" description="Helical" evidence="1">
    <location>
        <begin position="76"/>
        <end position="97"/>
    </location>
</feature>
<reference evidence="2 3" key="1">
    <citation type="journal article" date="2018" name="Science">
        <title>The opium poppy genome and morphinan production.</title>
        <authorList>
            <person name="Guo L."/>
            <person name="Winzer T."/>
            <person name="Yang X."/>
            <person name="Li Y."/>
            <person name="Ning Z."/>
            <person name="He Z."/>
            <person name="Teodor R."/>
            <person name="Lu Y."/>
            <person name="Bowser T.A."/>
            <person name="Graham I.A."/>
            <person name="Ye K."/>
        </authorList>
    </citation>
    <scope>NUCLEOTIDE SEQUENCE [LARGE SCALE GENOMIC DNA]</scope>
    <source>
        <strain evidence="3">cv. HN1</strain>
        <tissue evidence="2">Leaves</tissue>
    </source>
</reference>
<evidence type="ECO:0000313" key="3">
    <source>
        <dbReference type="Proteomes" id="UP000316621"/>
    </source>
</evidence>
<sequence>MRHINVTPRLPTELELPSAKSKMRTNVEKSGKKMSFIFLTAYFVGITSAFLIGYILGIIGGIMFGTGFGNQLFPGTYNLSVPAYGILVCIILAHLYIGDYPRLDMRMHMIWSGALVSIGSVVSVLAIDYYTRGMCVAMGTVLYACGFCFMYQIKLLIMLVRDEVSC</sequence>
<keyword evidence="1" id="KW-0812">Transmembrane</keyword>
<keyword evidence="3" id="KW-1185">Reference proteome</keyword>
<dbReference type="EMBL" id="CM010721">
    <property type="protein sequence ID" value="RZC72143.1"/>
    <property type="molecule type" value="Genomic_DNA"/>
</dbReference>
<accession>A0A4Y7KFJ0</accession>
<protein>
    <submittedName>
        <fullName evidence="2">Uncharacterized protein</fullName>
    </submittedName>
</protein>
<dbReference type="Proteomes" id="UP000316621">
    <property type="component" value="Chromosome 7"/>
</dbReference>
<keyword evidence="1" id="KW-1133">Transmembrane helix</keyword>
<name>A0A4Y7KFJ0_PAPSO</name>
<evidence type="ECO:0000313" key="2">
    <source>
        <dbReference type="EMBL" id="RZC72143.1"/>
    </source>
</evidence>
<proteinExistence type="predicted"/>